<proteinExistence type="predicted"/>
<dbReference type="EMBL" id="FOMZ01000014">
    <property type="protein sequence ID" value="SFE47066.1"/>
    <property type="molecule type" value="Genomic_DNA"/>
</dbReference>
<accession>A0A1I2ATB6</accession>
<evidence type="ECO:0000313" key="1">
    <source>
        <dbReference type="EMBL" id="SFE47066.1"/>
    </source>
</evidence>
<organism evidence="1 2">
    <name type="scientific">Actinopolyspora alba</name>
    <dbReference type="NCBI Taxonomy" id="673379"/>
    <lineage>
        <taxon>Bacteria</taxon>
        <taxon>Bacillati</taxon>
        <taxon>Actinomycetota</taxon>
        <taxon>Actinomycetes</taxon>
        <taxon>Actinopolysporales</taxon>
        <taxon>Actinopolysporaceae</taxon>
        <taxon>Actinopolyspora</taxon>
        <taxon>Actinopolyspora alba group</taxon>
    </lineage>
</organism>
<dbReference type="AlphaFoldDB" id="A0A1I2ATB6"/>
<reference evidence="2" key="1">
    <citation type="submission" date="2016-10" db="EMBL/GenBank/DDBJ databases">
        <authorList>
            <person name="Varghese N."/>
            <person name="Submissions S."/>
        </authorList>
    </citation>
    <scope>NUCLEOTIDE SEQUENCE [LARGE SCALE GENOMIC DNA]</scope>
    <source>
        <strain evidence="2">DSM 45004</strain>
    </source>
</reference>
<evidence type="ECO:0000313" key="2">
    <source>
        <dbReference type="Proteomes" id="UP000198716"/>
    </source>
</evidence>
<protein>
    <submittedName>
        <fullName evidence="1">Uncharacterized protein</fullName>
    </submittedName>
</protein>
<gene>
    <name evidence="1" type="ORF">SAMN04487819_114100</name>
</gene>
<sequence length="196" mass="22050">MVEATEFDETPISERRREEVRLVADQLGFERTSVIRFHVRSVEYAVPERRKNGTPHGSSRTMRILRGTMWISVVILSLPITAVLGGLDEIFNDAGPSGRGPVGKLTIHGKRSCAALSFADAAKESEREMWLAWSRSLIALLGTSGEQPPELLWVSESQRPEPEFAKEKLRWPDKSRVEFVLAQAELDRLRQQLGAL</sequence>
<keyword evidence="2" id="KW-1185">Reference proteome</keyword>
<dbReference type="Proteomes" id="UP000198716">
    <property type="component" value="Unassembled WGS sequence"/>
</dbReference>
<name>A0A1I2ATB6_9ACTN</name>